<dbReference type="Proteomes" id="UP000280296">
    <property type="component" value="Unassembled WGS sequence"/>
</dbReference>
<sequence>MRKLLSGLLTAAVLGAMAWSARDRPAADRDDGPIPAESGGPQPQAEFLATAPGRFGPDPIDGAEESVRNLLADAREGDVDAYLDAFDDDLRARLEREVAELGPEAFARQLREAAIARKSHAVFAPEPDGEGRARVTVEAVYPDRNERQTFRLRFESGRWLVAEVETVRARQPEDRVGSPASFQAPEAPPVMASPEG</sequence>
<feature type="compositionally biased region" description="Basic and acidic residues" evidence="1">
    <location>
        <begin position="22"/>
        <end position="32"/>
    </location>
</feature>
<evidence type="ECO:0000256" key="1">
    <source>
        <dbReference type="SAM" id="MobiDB-lite"/>
    </source>
</evidence>
<feature type="region of interest" description="Disordered" evidence="1">
    <location>
        <begin position="169"/>
        <end position="196"/>
    </location>
</feature>
<keyword evidence="4" id="KW-1185">Reference proteome</keyword>
<dbReference type="OrthoDB" id="284353at2"/>
<reference evidence="3 4" key="1">
    <citation type="submission" date="2018-12" db="EMBL/GenBank/DDBJ databases">
        <authorList>
            <person name="Toschakov S.V."/>
        </authorList>
    </citation>
    <scope>NUCLEOTIDE SEQUENCE [LARGE SCALE GENOMIC DNA]</scope>
    <source>
        <strain evidence="3 4">GM2012</strain>
    </source>
</reference>
<reference evidence="3 4" key="2">
    <citation type="submission" date="2019-01" db="EMBL/GenBank/DDBJ databases">
        <title>Tautonia sociabilis, a novel thermotolerant planctomycete of Isosphaeraceae family, isolated from a 4000 m deep subterranean habitat.</title>
        <authorList>
            <person name="Kovaleva O.L."/>
            <person name="Elcheninov A.G."/>
            <person name="Van Heerden E."/>
            <person name="Toshchakov S.V."/>
            <person name="Novikov A."/>
            <person name="Bonch-Osmolovskaya E.A."/>
            <person name="Kublanov I.V."/>
        </authorList>
    </citation>
    <scope>NUCLEOTIDE SEQUENCE [LARGE SCALE GENOMIC DNA]</scope>
    <source>
        <strain evidence="3 4">GM2012</strain>
    </source>
</reference>
<gene>
    <name evidence="3" type="ORF">TsocGM_03545</name>
</gene>
<dbReference type="AlphaFoldDB" id="A0A432MP70"/>
<organism evidence="3 4">
    <name type="scientific">Tautonia sociabilis</name>
    <dbReference type="NCBI Taxonomy" id="2080755"/>
    <lineage>
        <taxon>Bacteria</taxon>
        <taxon>Pseudomonadati</taxon>
        <taxon>Planctomycetota</taxon>
        <taxon>Planctomycetia</taxon>
        <taxon>Isosphaerales</taxon>
        <taxon>Isosphaeraceae</taxon>
        <taxon>Tautonia</taxon>
    </lineage>
</organism>
<dbReference type="InterPro" id="IPR032710">
    <property type="entry name" value="NTF2-like_dom_sf"/>
</dbReference>
<evidence type="ECO:0000313" key="3">
    <source>
        <dbReference type="EMBL" id="RUL89202.1"/>
    </source>
</evidence>
<accession>A0A432MP70</accession>
<evidence type="ECO:0008006" key="5">
    <source>
        <dbReference type="Google" id="ProtNLM"/>
    </source>
</evidence>
<dbReference type="EMBL" id="RYZH01000004">
    <property type="protein sequence ID" value="RUL89202.1"/>
    <property type="molecule type" value="Genomic_DNA"/>
</dbReference>
<name>A0A432MP70_9BACT</name>
<comment type="caution">
    <text evidence="3">The sequence shown here is derived from an EMBL/GenBank/DDBJ whole genome shotgun (WGS) entry which is preliminary data.</text>
</comment>
<evidence type="ECO:0000313" key="4">
    <source>
        <dbReference type="Proteomes" id="UP000280296"/>
    </source>
</evidence>
<feature type="signal peptide" evidence="2">
    <location>
        <begin position="1"/>
        <end position="18"/>
    </location>
</feature>
<dbReference type="SUPFAM" id="SSF54427">
    <property type="entry name" value="NTF2-like"/>
    <property type="match status" value="1"/>
</dbReference>
<protein>
    <recommendedName>
        <fullName evidence="5">DUF3828 domain-containing protein</fullName>
    </recommendedName>
</protein>
<feature type="region of interest" description="Disordered" evidence="1">
    <location>
        <begin position="22"/>
        <end position="61"/>
    </location>
</feature>
<dbReference type="RefSeq" id="WP_126723937.1">
    <property type="nucleotide sequence ID" value="NZ_RYZH01000004.1"/>
</dbReference>
<proteinExistence type="predicted"/>
<keyword evidence="2" id="KW-0732">Signal</keyword>
<feature type="chain" id="PRO_5019021094" description="DUF3828 domain-containing protein" evidence="2">
    <location>
        <begin position="19"/>
        <end position="196"/>
    </location>
</feature>
<evidence type="ECO:0000256" key="2">
    <source>
        <dbReference type="SAM" id="SignalP"/>
    </source>
</evidence>